<accession>G7GJD0</accession>
<dbReference type="AlphaFoldDB" id="G7GJD0"/>
<evidence type="ECO:0000313" key="1">
    <source>
        <dbReference type="EMBL" id="GAB03705.1"/>
    </source>
</evidence>
<sequence length="906" mass="99211">MSVNPTEAIAAVEQRCEETLARCREGTLTRGWRRTVRAAADGAVKAAAASLKTLPAHERFVTAMLLGLSFPKARGALTAALDDSLADGELQWHEICDERIVTRWVVAGRELDAALCVRVVTRAEHRTVGRVLLEAVRERLQHNDTAGAEVLFAAIDQKSKLARSSACALLWLATRDDEWSRRAIDDCVGTPKVQVGNDEADALAAVLGEYQRAGLAADTPAVVNTVAALVDWGDSPDLRYICRDGYYWGVQNCVRAGWLDHARRLRTCWLTHHDDPLDKAIATGIAEDPPQRQRPTPGAAEVLAEPDRNQQLVKATAYAEGRYRAEDLEGAYQALAGVVAAGDRVPATAGAEEQAEWALALAVGGAQAEALAVVVGLASGEVLPRTACDAALKLAELGGDALAFVDAAIANGHAKDIYGDHYPPEGYAATYLGRIVARTDDLDRELALVRAVRTERPTHVPEPGLRDAGPLRETLRVLSDRHPQRLSRWLDEVGPEMGPYVAGAAVRPLAEVVSLATIIAIRGGDRAWILSQNSYAKTELQEMDIRALTTGLASQGRLDDALELLRPYRPLIAQDALYWLCETVRTSDDRARIISVYRGRKLADFDRDLDQGWDDEGWICEEAVDWTCKLGRMLLFDGQIDEAIAIAADQPKVKHPYERAELLRQIGTWLDANDGWTPARRERILRILCGPTLTAGTVMNCAPQIIPGAITGDPELSLTELADKLYLRQWRTPLFALAGVGDLRAGRRHEGMAEISEQVLDKPDPKSNRWVPPPRLLWCVQQVPRDVKIRDELFLKVFRMLEWDLEDALKNIRAMLGAIEPADLAIAARALAESELPVEIRSVGEQLLGELVVAHSEDATLLPIESAQDPITARQRVQQAARFLARHGELDAARRLAEKSGLVAAG</sequence>
<dbReference type="OrthoDB" id="4382146at2"/>
<keyword evidence="2" id="KW-1185">Reference proteome</keyword>
<name>G7GJD0_9ACTN</name>
<protein>
    <submittedName>
        <fullName evidence="1">Uncharacterized protein</fullName>
    </submittedName>
</protein>
<dbReference type="Proteomes" id="UP000006023">
    <property type="component" value="Unassembled WGS sequence"/>
</dbReference>
<comment type="caution">
    <text evidence="1">The sequence shown here is derived from an EMBL/GenBank/DDBJ whole genome shotgun (WGS) entry which is preliminary data.</text>
</comment>
<reference evidence="1 2" key="1">
    <citation type="submission" date="2011-11" db="EMBL/GenBank/DDBJ databases">
        <title>Whole genome shotgun sequence of Gordonia amarae NBRC 15530.</title>
        <authorList>
            <person name="Takarada H."/>
            <person name="Hosoyama A."/>
            <person name="Tsuchikane K."/>
            <person name="Katsumata H."/>
            <person name="Yamazaki S."/>
            <person name="Fujita N."/>
        </authorList>
    </citation>
    <scope>NUCLEOTIDE SEQUENCE [LARGE SCALE GENOMIC DNA]</scope>
    <source>
        <strain evidence="1 2">NBRC 15530</strain>
    </source>
</reference>
<dbReference type="STRING" id="1075090.GOAMR_04_00220"/>
<dbReference type="RefSeq" id="WP_005181662.1">
    <property type="nucleotide sequence ID" value="NZ_BAED01000004.1"/>
</dbReference>
<dbReference type="EMBL" id="BAED01000004">
    <property type="protein sequence ID" value="GAB03705.1"/>
    <property type="molecule type" value="Genomic_DNA"/>
</dbReference>
<proteinExistence type="predicted"/>
<organism evidence="1 2">
    <name type="scientific">Gordonia amarae NBRC 15530</name>
    <dbReference type="NCBI Taxonomy" id="1075090"/>
    <lineage>
        <taxon>Bacteria</taxon>
        <taxon>Bacillati</taxon>
        <taxon>Actinomycetota</taxon>
        <taxon>Actinomycetes</taxon>
        <taxon>Mycobacteriales</taxon>
        <taxon>Gordoniaceae</taxon>
        <taxon>Gordonia</taxon>
    </lineage>
</organism>
<gene>
    <name evidence="1" type="ORF">GOAMR_04_00220</name>
</gene>
<evidence type="ECO:0000313" key="2">
    <source>
        <dbReference type="Proteomes" id="UP000006023"/>
    </source>
</evidence>